<keyword evidence="3" id="KW-1185">Reference proteome</keyword>
<name>A0A9P8UMY2_9PEZI</name>
<reference evidence="2" key="1">
    <citation type="journal article" date="2021" name="Nat. Commun.">
        <title>Genetic determinants of endophytism in the Arabidopsis root mycobiome.</title>
        <authorList>
            <person name="Mesny F."/>
            <person name="Miyauchi S."/>
            <person name="Thiergart T."/>
            <person name="Pickel B."/>
            <person name="Atanasova L."/>
            <person name="Karlsson M."/>
            <person name="Huettel B."/>
            <person name="Barry K.W."/>
            <person name="Haridas S."/>
            <person name="Chen C."/>
            <person name="Bauer D."/>
            <person name="Andreopoulos W."/>
            <person name="Pangilinan J."/>
            <person name="LaButti K."/>
            <person name="Riley R."/>
            <person name="Lipzen A."/>
            <person name="Clum A."/>
            <person name="Drula E."/>
            <person name="Henrissat B."/>
            <person name="Kohler A."/>
            <person name="Grigoriev I.V."/>
            <person name="Martin F.M."/>
            <person name="Hacquard S."/>
        </authorList>
    </citation>
    <scope>NUCLEOTIDE SEQUENCE</scope>
    <source>
        <strain evidence="2">MPI-SDFR-AT-0073</strain>
    </source>
</reference>
<keyword evidence="1" id="KW-0539">Nucleus</keyword>
<dbReference type="AlphaFoldDB" id="A0A9P8UMY2"/>
<dbReference type="GeneID" id="70131798"/>
<accession>A0A9P8UMY2</accession>
<dbReference type="OrthoDB" id="5620at2759"/>
<proteinExistence type="predicted"/>
<gene>
    <name evidence="2" type="ORF">BKA67DRAFT_566638</name>
</gene>
<dbReference type="RefSeq" id="XP_045959192.1">
    <property type="nucleotide sequence ID" value="XM_046102906.1"/>
</dbReference>
<feature type="non-terminal residue" evidence="2">
    <location>
        <position position="296"/>
    </location>
</feature>
<organism evidence="2 3">
    <name type="scientific">Truncatella angustata</name>
    <dbReference type="NCBI Taxonomy" id="152316"/>
    <lineage>
        <taxon>Eukaryota</taxon>
        <taxon>Fungi</taxon>
        <taxon>Dikarya</taxon>
        <taxon>Ascomycota</taxon>
        <taxon>Pezizomycotina</taxon>
        <taxon>Sordariomycetes</taxon>
        <taxon>Xylariomycetidae</taxon>
        <taxon>Amphisphaeriales</taxon>
        <taxon>Sporocadaceae</taxon>
        <taxon>Truncatella</taxon>
    </lineage>
</organism>
<evidence type="ECO:0000313" key="2">
    <source>
        <dbReference type="EMBL" id="KAH6654922.1"/>
    </source>
</evidence>
<dbReference type="Pfam" id="PF11951">
    <property type="entry name" value="Fungal_trans_2"/>
    <property type="match status" value="1"/>
</dbReference>
<evidence type="ECO:0000256" key="1">
    <source>
        <dbReference type="ARBA" id="ARBA00023242"/>
    </source>
</evidence>
<evidence type="ECO:0000313" key="3">
    <source>
        <dbReference type="Proteomes" id="UP000758603"/>
    </source>
</evidence>
<sequence length="296" mass="33306">MAKDSYGIASRQLVMKFLADSYHSDAYTTTTMSDNRGEIQFVHSSRLGLPRVASAEMHRRVHSHAARTAHAKARRERLVNYQALKASSNSEDGRQPFNKATTKVEIAVISSPISLLESYRRDPFASFARPLNPMEDFLLNYYMQNVVPCSDLQRSKINHPGDHTQHLNRQFVQLAATHASSLDGLFLVTCRHLSQCLPHEELYFIQLALQYKVSCARSLIEAISALGMRSSISDSIVTLAIFLAQDEILIGDITSTKRHLEGAIQMVKHNRALKKTKFSVFLYNLVQKDIANSSLI</sequence>
<dbReference type="Proteomes" id="UP000758603">
    <property type="component" value="Unassembled WGS sequence"/>
</dbReference>
<protein>
    <submittedName>
        <fullName evidence="2">Uncharacterized protein</fullName>
    </submittedName>
</protein>
<dbReference type="EMBL" id="JAGPXC010000004">
    <property type="protein sequence ID" value="KAH6654922.1"/>
    <property type="molecule type" value="Genomic_DNA"/>
</dbReference>
<comment type="caution">
    <text evidence="2">The sequence shown here is derived from an EMBL/GenBank/DDBJ whole genome shotgun (WGS) entry which is preliminary data.</text>
</comment>
<dbReference type="InterPro" id="IPR021858">
    <property type="entry name" value="Fun_TF"/>
</dbReference>